<evidence type="ECO:0000313" key="2">
    <source>
        <dbReference type="Proteomes" id="UP001301797"/>
    </source>
</evidence>
<dbReference type="AlphaFoldDB" id="A0AA97FAU5"/>
<dbReference type="KEGG" id="mefw:F1737_04345"/>
<keyword evidence="2" id="KW-1185">Reference proteome</keyword>
<dbReference type="Proteomes" id="UP001301797">
    <property type="component" value="Chromosome"/>
</dbReference>
<dbReference type="RefSeq" id="WP_317137554.1">
    <property type="nucleotide sequence ID" value="NZ_CP043875.1"/>
</dbReference>
<name>A0AA97FAU5_9EURY</name>
<organism evidence="1 2">
    <name type="scientific">Methanochimaera problematica</name>
    <dbReference type="NCBI Taxonomy" id="2609417"/>
    <lineage>
        <taxon>Archaea</taxon>
        <taxon>Methanobacteriati</taxon>
        <taxon>Methanobacteriota</taxon>
        <taxon>Stenosarchaea group</taxon>
        <taxon>Methanomicrobia</taxon>
        <taxon>Methanomicrobiales</taxon>
        <taxon>Methanomicrobiaceae</taxon>
        <taxon>Methanochimaera</taxon>
    </lineage>
</organism>
<dbReference type="EMBL" id="CP043875">
    <property type="protein sequence ID" value="WOF15985.1"/>
    <property type="molecule type" value="Genomic_DNA"/>
</dbReference>
<protein>
    <submittedName>
        <fullName evidence="1">Uncharacterized protein</fullName>
    </submittedName>
</protein>
<sequence>MDEFSIFINYLNDLCIRSGTETISSRIEKIERIVVKHQNRRAGRYLRTALSRTFKGSCIENRTAFRKMDIAVKAPPTRLKSILKQEGF</sequence>
<evidence type="ECO:0000313" key="1">
    <source>
        <dbReference type="EMBL" id="WOF15985.1"/>
    </source>
</evidence>
<proteinExistence type="predicted"/>
<dbReference type="GeneID" id="85229372"/>
<accession>A0AA97FAU5</accession>
<gene>
    <name evidence="1" type="ORF">F1737_04345</name>
</gene>
<reference evidence="1 2" key="1">
    <citation type="submission" date="2019-09" db="EMBL/GenBank/DDBJ databases">
        <title>The complete genome of Methanoplanus sp. FWC-SCC4.</title>
        <authorList>
            <person name="Chen S.-C."/>
            <person name="Zhou Y.-Z."/>
            <person name="Lai M.-C."/>
        </authorList>
    </citation>
    <scope>NUCLEOTIDE SEQUENCE [LARGE SCALE GENOMIC DNA]</scope>
    <source>
        <strain evidence="1 2">FWC-SCC4</strain>
    </source>
</reference>